<organism evidence="1 2">
    <name type="scientific">Roseovarius gaetbuli</name>
    <dbReference type="NCBI Taxonomy" id="1356575"/>
    <lineage>
        <taxon>Bacteria</taxon>
        <taxon>Pseudomonadati</taxon>
        <taxon>Pseudomonadota</taxon>
        <taxon>Alphaproteobacteria</taxon>
        <taxon>Rhodobacterales</taxon>
        <taxon>Roseobacteraceae</taxon>
        <taxon>Roseovarius</taxon>
    </lineage>
</organism>
<name>A0A1X6ZFY7_9RHOB</name>
<evidence type="ECO:0000313" key="2">
    <source>
        <dbReference type="Proteomes" id="UP000194012"/>
    </source>
</evidence>
<dbReference type="AlphaFoldDB" id="A0A1X6ZFY7"/>
<dbReference type="RefSeq" id="WP_085827131.1">
    <property type="nucleotide sequence ID" value="NZ_FWFJ01000020.1"/>
</dbReference>
<dbReference type="Proteomes" id="UP000194012">
    <property type="component" value="Unassembled WGS sequence"/>
</dbReference>
<reference evidence="2" key="1">
    <citation type="submission" date="2017-03" db="EMBL/GenBank/DDBJ databases">
        <authorList>
            <person name="Rodrigo-Torres L."/>
            <person name="Arahal R.D."/>
            <person name="Lucena T."/>
        </authorList>
    </citation>
    <scope>NUCLEOTIDE SEQUENCE [LARGE SCALE GENOMIC DNA]</scope>
    <source>
        <strain evidence="2">CECT 8370</strain>
    </source>
</reference>
<accession>A0A1X6ZFY7</accession>
<proteinExistence type="predicted"/>
<evidence type="ECO:0000313" key="1">
    <source>
        <dbReference type="EMBL" id="SLN50355.1"/>
    </source>
</evidence>
<dbReference type="EMBL" id="FWFJ01000020">
    <property type="protein sequence ID" value="SLN50355.1"/>
    <property type="molecule type" value="Genomic_DNA"/>
</dbReference>
<gene>
    <name evidence="1" type="ORF">ROG8370_02220</name>
</gene>
<sequence length="143" mass="14923">MDYIDVGAVLALAQSSFTNLDDFGDAFSSIQDLAGLPKKAENLGKLPSDVLAALLTDYLRRRADTALRGLQFRGVHDTVSVLDDTTHAGAARSITTAFTTGIGLGSCFAIPRAGAARSMVGALILTAARRLSGLARCLKPSQA</sequence>
<protein>
    <submittedName>
        <fullName evidence="1">Uncharacterized protein</fullName>
    </submittedName>
</protein>
<keyword evidence="2" id="KW-1185">Reference proteome</keyword>